<feature type="region of interest" description="Disordered" evidence="3">
    <location>
        <begin position="727"/>
        <end position="779"/>
    </location>
</feature>
<sequence length="1891" mass="208499">MVMQHPQLSRLQIPQPGASIPPSLFTGLPSALHGSNFPLVTPMNESFASQIPSFAPPRPSLHRSHPSLMFPTPSAALSATLNSAGILNGTYIPGFPKISKRTPSVSIGGPPKAPLGGPSRKITPSAPLNTGATETDKPKAKKKITVKLPIEKMAEGGNSSDEVLYSLWSRQPLPDFNICEGSVTPADIQSIESHPIEASSDSLPEVIEVFLPGKTAWDEYYQKLIDEKLERLGVDHSSSASSHQHGRAASISSPADPALLMFKLNRLQQSQSNSVSVSPQPPPSVVSMTSTNPSLPPRFQQNVGSRHGHSLSLANYNHPSQLFAPITMFNSLAASPGVHMDQSGPLLGHDVPPHLHAPQGVIPVSLNIPSVTPSVSSAGPSRTASTIPDFNRGFGLDIPEEDEEALLAFGQHDILTSAPQLPEGELEADERDHVHGLKATEVVNEIEDDNTTAGVHTRHASKASISVPTLDASIEIQETIEENAPPELEQPVHWDLSGRAITPIPYTEDKGTQEMVAEWTASEEDEGTMDEYSNPSDEERARQANAERRAARLRRSVDSEVPRRLPEFPLPPVETSLPSRSFTEDDIVSNPSEEGRHLGQNGWVHTQQQYQQDYPPFQPSVDSQTRSPRPLPPLPHSREDSGHISQSTSLHHSRHPSTGALAAKRDSLNPLAKPFVFGGGFTLQGGSKSSDTNHVRQLSSGRPLNAAAAEFKPGFTFVPPPGVPKISFPSPEVSRPLPQPPIGMSPSGVQGREKRQRRDSSASESVSSEEEASEDDTMHSFRFPLLPLRMPSPLRMGSERAISPLPQRFDGGLGPYTLKASSELSLPLPSTYRLSNNSASPARLGHSRHVSHQSEGDISYNPHENENSQIEDKEERSSGSAREQPATLPRKRPPFLEFKHPVSTNTVPAALFKKALAGSEMDGPTRPAVRSRLSSREIFEHMNSPSLDDHDVPAIARLASRAHPTESQRHETRHIVDIFTPSIPTEMMLGTDDRNYLSIKDTMSPTSESRLTDYSQRANSNKLEQRLEDMLDDKMELAKKDLADVHEHATDQLVSRVIDAMKTHIAGMIERTEEGTADARGEIDFELIRNTLEQGVMDIRTGLRRDLEEVLRSVESSVSRERVSAALPTDFHQIMEEFGNRSVSAVTGAVVKFAARIDQIDEFARVRAADERESLLSDIYSILAPIIDAPRQPPIDFDVVTARLAEAVKPHISQLIDLTSDKKETAGLILQRLMPALNSLVQTPAQVDIDALVAHLRVELAQMVPAADPHVLKEAVADLVVERLDSRLAVREKAYSSESLYARISERIDDLHAPVSDVRKAVESLYNGQDSLQERSDALNKLYQDMAAQLLELPKSVETVISDVQKSVEKVQMNSEVAVSKLTTLDHIATALKSVDSRLDQVTQKTEELGSRSSDLSELQGSMVSFVSKLPEDINNAIASIKQAQAEFMAAQSSTPDQSAEIRNLQVSSADLQIQLAKARGAHGQIRVEKDLMHDRMTIAESERDTLRNEIEELKTKYAAKETEIAVAAMRIADLEDSLTQATSRFQASEAAAKARDDRIMELERQNRQYSLEQHQYKSQMQRLELQEEWLKRDKEGLEMRNAHLEKELDIFASENSHWDEVRRTSERVEQLAQAIKSAESRELKEYKAASDKAKILEGEHLALQKRFKDAENRIANLERAAQSAKQNVVMAQQHATELEQRNRDMEAELDATRSRLEETDEVRMQLDSDLALVKLQLEEKEKAERIAKEKEVQMHTEISSLQAQIANLHSEFEKAKRLPQPSIMSPPHWGATNGYNQVPRPSSRASTAYGGGSPVTPTDLSFRKAQFTSSPVPSIVPEGPSKGVWQSMHAPRPMLQAIRPSTRTSSYPSRDAMPSPTPSAVSKHDDGWYR</sequence>
<feature type="compositionally biased region" description="Low complexity" evidence="3">
    <location>
        <begin position="1860"/>
        <end position="1871"/>
    </location>
</feature>
<reference evidence="4" key="1">
    <citation type="submission" date="2021-10" db="EMBL/GenBank/DDBJ databases">
        <title>De novo Genome Assembly of Clathrus columnatus (Basidiomycota, Fungi) Using Illumina and Nanopore Sequence Data.</title>
        <authorList>
            <person name="Ogiso-Tanaka E."/>
            <person name="Itagaki H."/>
            <person name="Hosoya T."/>
            <person name="Hosaka K."/>
        </authorList>
    </citation>
    <scope>NUCLEOTIDE SEQUENCE</scope>
    <source>
        <strain evidence="4">MO-923</strain>
    </source>
</reference>
<dbReference type="Gene3D" id="1.10.287.950">
    <property type="entry name" value="Methyl-accepting chemotaxis protein"/>
    <property type="match status" value="1"/>
</dbReference>
<gene>
    <name evidence="4" type="ORF">Clacol_002998</name>
</gene>
<evidence type="ECO:0000256" key="2">
    <source>
        <dbReference type="SAM" id="Coils"/>
    </source>
</evidence>
<organism evidence="4 5">
    <name type="scientific">Clathrus columnatus</name>
    <dbReference type="NCBI Taxonomy" id="1419009"/>
    <lineage>
        <taxon>Eukaryota</taxon>
        <taxon>Fungi</taxon>
        <taxon>Dikarya</taxon>
        <taxon>Basidiomycota</taxon>
        <taxon>Agaricomycotina</taxon>
        <taxon>Agaricomycetes</taxon>
        <taxon>Phallomycetidae</taxon>
        <taxon>Phallales</taxon>
        <taxon>Clathraceae</taxon>
        <taxon>Clathrus</taxon>
    </lineage>
</organism>
<feature type="region of interest" description="Disordered" evidence="3">
    <location>
        <begin position="520"/>
        <end position="599"/>
    </location>
</feature>
<feature type="compositionally biased region" description="Basic and acidic residues" evidence="3">
    <location>
        <begin position="751"/>
        <end position="761"/>
    </location>
</feature>
<evidence type="ECO:0000313" key="5">
    <source>
        <dbReference type="Proteomes" id="UP001050691"/>
    </source>
</evidence>
<proteinExistence type="predicted"/>
<dbReference type="PANTHER" id="PTHR32083">
    <property type="entry name" value="CILIA AND FLAGELLA-ASSOCIATED PROTEIN 58-RELATED"/>
    <property type="match status" value="1"/>
</dbReference>
<feature type="compositionally biased region" description="Polar residues" evidence="3">
    <location>
        <begin position="1795"/>
        <end position="1807"/>
    </location>
</feature>
<evidence type="ECO:0008006" key="6">
    <source>
        <dbReference type="Google" id="ProtNLM"/>
    </source>
</evidence>
<feature type="region of interest" description="Disordered" evidence="3">
    <location>
        <begin position="613"/>
        <end position="660"/>
    </location>
</feature>
<protein>
    <recommendedName>
        <fullName evidence="6">Transport protein USO1</fullName>
    </recommendedName>
</protein>
<comment type="caution">
    <text evidence="4">The sequence shown here is derived from an EMBL/GenBank/DDBJ whole genome shotgun (WGS) entry which is preliminary data.</text>
</comment>
<accession>A0AAV5A6A6</accession>
<feature type="region of interest" description="Disordered" evidence="3">
    <location>
        <begin position="271"/>
        <end position="291"/>
    </location>
</feature>
<evidence type="ECO:0000313" key="4">
    <source>
        <dbReference type="EMBL" id="GJJ08779.1"/>
    </source>
</evidence>
<feature type="compositionally biased region" description="Basic and acidic residues" evidence="3">
    <location>
        <begin position="537"/>
        <end position="566"/>
    </location>
</feature>
<keyword evidence="5" id="KW-1185">Reference proteome</keyword>
<feature type="coiled-coil region" evidence="2">
    <location>
        <begin position="1497"/>
        <end position="1531"/>
    </location>
</feature>
<evidence type="ECO:0000256" key="1">
    <source>
        <dbReference type="ARBA" id="ARBA00023054"/>
    </source>
</evidence>
<feature type="region of interest" description="Disordered" evidence="3">
    <location>
        <begin position="1795"/>
        <end position="1891"/>
    </location>
</feature>
<evidence type="ECO:0000256" key="3">
    <source>
        <dbReference type="SAM" id="MobiDB-lite"/>
    </source>
</evidence>
<name>A0AAV5A6A6_9AGAM</name>
<dbReference type="EMBL" id="BPWL01000003">
    <property type="protein sequence ID" value="GJJ08779.1"/>
    <property type="molecule type" value="Genomic_DNA"/>
</dbReference>
<feature type="coiled-coil region" evidence="2">
    <location>
        <begin position="1560"/>
        <end position="1779"/>
    </location>
</feature>
<dbReference type="Proteomes" id="UP001050691">
    <property type="component" value="Unassembled WGS sequence"/>
</dbReference>
<feature type="region of interest" description="Disordered" evidence="3">
    <location>
        <begin position="100"/>
        <end position="140"/>
    </location>
</feature>
<feature type="region of interest" description="Disordered" evidence="3">
    <location>
        <begin position="837"/>
        <end position="900"/>
    </location>
</feature>
<feature type="compositionally biased region" description="Basic and acidic residues" evidence="3">
    <location>
        <begin position="863"/>
        <end position="877"/>
    </location>
</feature>
<keyword evidence="1 2" id="KW-0175">Coiled coil</keyword>